<gene>
    <name evidence="2" type="ORF">QPX34_07150</name>
</gene>
<reference evidence="2 3" key="1">
    <citation type="submission" date="2023-05" db="EMBL/GenBank/DDBJ databases">
        <title>Metabolic capabilities are highly conserved among human nasal-associated Corynebacterium species in pangenomic analyses.</title>
        <authorList>
            <person name="Tran T.H."/>
            <person name="Roberts A.Q."/>
            <person name="Escapa I.F."/>
            <person name="Gao W."/>
            <person name="Conlan S."/>
            <person name="Kong H."/>
            <person name="Segre J.A."/>
            <person name="Kelly M.S."/>
            <person name="Lemon K.P."/>
        </authorList>
    </citation>
    <scope>NUCLEOTIDE SEQUENCE [LARGE SCALE GENOMIC DNA]</scope>
    <source>
        <strain evidence="2 3">KPL3802</strain>
    </source>
</reference>
<evidence type="ECO:0000313" key="3">
    <source>
        <dbReference type="Proteomes" id="UP001239414"/>
    </source>
</evidence>
<name>A0ABT7FQC8_9CORY</name>
<accession>A0ABT7FQC8</accession>
<proteinExistence type="predicted"/>
<evidence type="ECO:0000313" key="2">
    <source>
        <dbReference type="EMBL" id="MDK4247802.1"/>
    </source>
</evidence>
<comment type="caution">
    <text evidence="2">The sequence shown here is derived from an EMBL/GenBank/DDBJ whole genome shotgun (WGS) entry which is preliminary data.</text>
</comment>
<protein>
    <submittedName>
        <fullName evidence="2">Uncharacterized protein</fullName>
    </submittedName>
</protein>
<dbReference type="Proteomes" id="UP001239414">
    <property type="component" value="Unassembled WGS sequence"/>
</dbReference>
<dbReference type="RefSeq" id="WP_284612711.1">
    <property type="nucleotide sequence ID" value="NZ_CP100380.1"/>
</dbReference>
<feature type="region of interest" description="Disordered" evidence="1">
    <location>
        <begin position="1"/>
        <end position="20"/>
    </location>
</feature>
<keyword evidence="3" id="KW-1185">Reference proteome</keyword>
<sequence>MTTKPSDLAHRRVAATKESTERRFSELTTYADQATYLMEHFTRHGHDVNTALVLTEITLDRFDDAERNI</sequence>
<organism evidence="2 3">
    <name type="scientific">Corynebacterium accolens</name>
    <dbReference type="NCBI Taxonomy" id="38284"/>
    <lineage>
        <taxon>Bacteria</taxon>
        <taxon>Bacillati</taxon>
        <taxon>Actinomycetota</taxon>
        <taxon>Actinomycetes</taxon>
        <taxon>Mycobacteriales</taxon>
        <taxon>Corynebacteriaceae</taxon>
        <taxon>Corynebacterium</taxon>
    </lineage>
</organism>
<evidence type="ECO:0000256" key="1">
    <source>
        <dbReference type="SAM" id="MobiDB-lite"/>
    </source>
</evidence>
<dbReference type="EMBL" id="JASNUO010000006">
    <property type="protein sequence ID" value="MDK4247802.1"/>
    <property type="molecule type" value="Genomic_DNA"/>
</dbReference>